<accession>A0A136IV07</accession>
<dbReference type="EMBL" id="KQ964257">
    <property type="protein sequence ID" value="KXJ88820.1"/>
    <property type="molecule type" value="Genomic_DNA"/>
</dbReference>
<reference evidence="3" key="1">
    <citation type="submission" date="2016-02" db="EMBL/GenBank/DDBJ databases">
        <title>Draft genome sequence of Microdochium bolleyi, a fungal endophyte of beachgrass.</title>
        <authorList>
            <consortium name="DOE Joint Genome Institute"/>
            <person name="David A.S."/>
            <person name="May G."/>
            <person name="Haridas S."/>
            <person name="Lim J."/>
            <person name="Wang M."/>
            <person name="Labutti K."/>
            <person name="Lipzen A."/>
            <person name="Barry K."/>
            <person name="Grigoriev I.V."/>
        </authorList>
    </citation>
    <scope>NUCLEOTIDE SEQUENCE [LARGE SCALE GENOMIC DNA]</scope>
    <source>
        <strain evidence="3">J235TASD1</strain>
    </source>
</reference>
<feature type="signal peptide" evidence="1">
    <location>
        <begin position="1"/>
        <end position="23"/>
    </location>
</feature>
<dbReference type="AlphaFoldDB" id="A0A136IV07"/>
<protein>
    <submittedName>
        <fullName evidence="2">Uncharacterized protein</fullName>
    </submittedName>
</protein>
<evidence type="ECO:0000313" key="3">
    <source>
        <dbReference type="Proteomes" id="UP000070501"/>
    </source>
</evidence>
<dbReference type="InParanoid" id="A0A136IV07"/>
<evidence type="ECO:0000256" key="1">
    <source>
        <dbReference type="SAM" id="SignalP"/>
    </source>
</evidence>
<sequence length="325" mass="34357">MAFMMSRSIGTLLLASFVALAAAKPCGHKDVCLQETVIETGVTTSLASSTTTETVTTTAPTVTTVVFDYYVQRRLRSLGTEALPGYAAAACKSRGSYASACRRIGAEPATTTSTCPLQVETLTITTVTGTVEQTTVVTSTTTATSAPTRTVRRSCNPTGNPFLVRGPLMRDGPESNAHALWMSVTRSTSEVVWADYPDQDMTAEQAASARFVLNRSGYVQPWAPLEGESERRIPCYDRAAMLAAGAASVQIITMPESTFSSDSAAAAGLARVVGCEDFTTGEFSMYAEGERWNTLNCGGKLFQSSGDGAELGLKCVPMVLAVASR</sequence>
<organism evidence="2 3">
    <name type="scientific">Microdochium bolleyi</name>
    <dbReference type="NCBI Taxonomy" id="196109"/>
    <lineage>
        <taxon>Eukaryota</taxon>
        <taxon>Fungi</taxon>
        <taxon>Dikarya</taxon>
        <taxon>Ascomycota</taxon>
        <taxon>Pezizomycotina</taxon>
        <taxon>Sordariomycetes</taxon>
        <taxon>Xylariomycetidae</taxon>
        <taxon>Xylariales</taxon>
        <taxon>Microdochiaceae</taxon>
        <taxon>Microdochium</taxon>
    </lineage>
</organism>
<feature type="chain" id="PRO_5007293156" evidence="1">
    <location>
        <begin position="24"/>
        <end position="325"/>
    </location>
</feature>
<dbReference type="Proteomes" id="UP000070501">
    <property type="component" value="Unassembled WGS sequence"/>
</dbReference>
<evidence type="ECO:0000313" key="2">
    <source>
        <dbReference type="EMBL" id="KXJ88820.1"/>
    </source>
</evidence>
<gene>
    <name evidence="2" type="ORF">Micbo1qcDRAFT_177857</name>
</gene>
<proteinExistence type="predicted"/>
<keyword evidence="3" id="KW-1185">Reference proteome</keyword>
<keyword evidence="1" id="KW-0732">Signal</keyword>
<name>A0A136IV07_9PEZI</name>